<dbReference type="Proteomes" id="UP000216113">
    <property type="component" value="Unassembled WGS sequence"/>
</dbReference>
<organism evidence="1 2">
    <name type="scientific">Pseudomonas fragi</name>
    <dbReference type="NCBI Taxonomy" id="296"/>
    <lineage>
        <taxon>Bacteria</taxon>
        <taxon>Pseudomonadati</taxon>
        <taxon>Pseudomonadota</taxon>
        <taxon>Gammaproteobacteria</taxon>
        <taxon>Pseudomonadales</taxon>
        <taxon>Pseudomonadaceae</taxon>
        <taxon>Pseudomonas</taxon>
    </lineage>
</organism>
<evidence type="ECO:0000313" key="2">
    <source>
        <dbReference type="Proteomes" id="UP000216113"/>
    </source>
</evidence>
<proteinExistence type="predicted"/>
<sequence>MTQSRPVLLQSTRLIRTARAGKSCAVAGLSGLYKDERPGVSLAENPEYNRAITARRFHAAQRL</sequence>
<gene>
    <name evidence="1" type="ORF">CJF43_00300</name>
</gene>
<protein>
    <submittedName>
        <fullName evidence="1">Uncharacterized protein</fullName>
    </submittedName>
</protein>
<accession>A0A266LZJ4</accession>
<evidence type="ECO:0000313" key="1">
    <source>
        <dbReference type="EMBL" id="OZY43439.1"/>
    </source>
</evidence>
<dbReference type="AlphaFoldDB" id="A0A266LZJ4"/>
<comment type="caution">
    <text evidence="1">The sequence shown here is derived from an EMBL/GenBank/DDBJ whole genome shotgun (WGS) entry which is preliminary data.</text>
</comment>
<dbReference type="EMBL" id="NQKL01000001">
    <property type="protein sequence ID" value="OZY43439.1"/>
    <property type="molecule type" value="Genomic_DNA"/>
</dbReference>
<reference evidence="1 2" key="1">
    <citation type="submission" date="2017-08" db="EMBL/GenBank/DDBJ databases">
        <title>Genomic and metabolic characterisation of spoilage-associated Pseudomonas species.</title>
        <authorList>
            <person name="Stanborough T."/>
            <person name="Fegan N."/>
            <person name="Powell S.M."/>
            <person name="Singh T."/>
            <person name="Tamplin M.L."/>
            <person name="Chandry P.S."/>
        </authorList>
    </citation>
    <scope>NUCLEOTIDE SEQUENCE [LARGE SCALE GENOMIC DNA]</scope>
    <source>
        <strain evidence="1 2">F1820</strain>
    </source>
</reference>
<name>A0A266LZJ4_PSEFR</name>